<evidence type="ECO:0000256" key="1">
    <source>
        <dbReference type="SAM" id="MobiDB-lite"/>
    </source>
</evidence>
<keyword evidence="2" id="KW-1133">Transmembrane helix</keyword>
<protein>
    <submittedName>
        <fullName evidence="3">Uncharacterized protein</fullName>
    </submittedName>
</protein>
<feature type="transmembrane region" description="Helical" evidence="2">
    <location>
        <begin position="42"/>
        <end position="64"/>
    </location>
</feature>
<feature type="transmembrane region" description="Helical" evidence="2">
    <location>
        <begin position="159"/>
        <end position="184"/>
    </location>
</feature>
<name>A0AA36MAX7_CYLNA</name>
<feature type="transmembrane region" description="Helical" evidence="2">
    <location>
        <begin position="122"/>
        <end position="147"/>
    </location>
</feature>
<gene>
    <name evidence="3" type="ORF">CYNAS_LOCUS15781</name>
</gene>
<keyword evidence="2" id="KW-0472">Membrane</keyword>
<sequence length="264" mass="29168">MPSSSSKSDDPLFVTGNFGIEKIGNLRARVTNTFLEFSYSQLSLMIIHAIIITYLFLSNMFHIYNIKSPENETSNVTISPKEDLDVNALKVAVAIIAHILSILTIFASLLENNLRIISKRLPPLVVAITLVFALVFNAVASICMWFHDAPHLPGGYSRTIRGCAVLSSAGCLFTLINSVVFCTYPPARVTYKTTAVKDINVLKESKDSKSDDRDKMKRETPAAKSSSKLKEVQSPALPAATSPEPPPPPPQTNFLLFHHRLRLR</sequence>
<feature type="transmembrane region" description="Helical" evidence="2">
    <location>
        <begin position="91"/>
        <end position="110"/>
    </location>
</feature>
<proteinExistence type="predicted"/>
<organism evidence="3 4">
    <name type="scientific">Cylicocyclus nassatus</name>
    <name type="common">Nematode worm</name>
    <dbReference type="NCBI Taxonomy" id="53992"/>
    <lineage>
        <taxon>Eukaryota</taxon>
        <taxon>Metazoa</taxon>
        <taxon>Ecdysozoa</taxon>
        <taxon>Nematoda</taxon>
        <taxon>Chromadorea</taxon>
        <taxon>Rhabditida</taxon>
        <taxon>Rhabditina</taxon>
        <taxon>Rhabditomorpha</taxon>
        <taxon>Strongyloidea</taxon>
        <taxon>Strongylidae</taxon>
        <taxon>Cylicocyclus</taxon>
    </lineage>
</organism>
<feature type="region of interest" description="Disordered" evidence="1">
    <location>
        <begin position="206"/>
        <end position="254"/>
    </location>
</feature>
<dbReference type="EMBL" id="CATQJL010000305">
    <property type="protein sequence ID" value="CAJ0603798.1"/>
    <property type="molecule type" value="Genomic_DNA"/>
</dbReference>
<evidence type="ECO:0000313" key="4">
    <source>
        <dbReference type="Proteomes" id="UP001176961"/>
    </source>
</evidence>
<dbReference type="Proteomes" id="UP001176961">
    <property type="component" value="Unassembled WGS sequence"/>
</dbReference>
<keyword evidence="4" id="KW-1185">Reference proteome</keyword>
<keyword evidence="2" id="KW-0812">Transmembrane</keyword>
<dbReference type="AlphaFoldDB" id="A0AA36MAX7"/>
<accession>A0AA36MAX7</accession>
<comment type="caution">
    <text evidence="3">The sequence shown here is derived from an EMBL/GenBank/DDBJ whole genome shotgun (WGS) entry which is preliminary data.</text>
</comment>
<feature type="compositionally biased region" description="Basic and acidic residues" evidence="1">
    <location>
        <begin position="206"/>
        <end position="221"/>
    </location>
</feature>
<reference evidence="3" key="1">
    <citation type="submission" date="2023-07" db="EMBL/GenBank/DDBJ databases">
        <authorList>
            <consortium name="CYATHOMIX"/>
        </authorList>
    </citation>
    <scope>NUCLEOTIDE SEQUENCE</scope>
    <source>
        <strain evidence="3">N/A</strain>
    </source>
</reference>
<evidence type="ECO:0000256" key="2">
    <source>
        <dbReference type="SAM" id="Phobius"/>
    </source>
</evidence>
<evidence type="ECO:0000313" key="3">
    <source>
        <dbReference type="EMBL" id="CAJ0603798.1"/>
    </source>
</evidence>